<dbReference type="PANTHER" id="PTHR43798:SF33">
    <property type="entry name" value="HYDROLASE, PUTATIVE (AFU_ORTHOLOGUE AFUA_2G14860)-RELATED"/>
    <property type="match status" value="1"/>
</dbReference>
<feature type="domain" description="AB hydrolase-1" evidence="1">
    <location>
        <begin position="24"/>
        <end position="250"/>
    </location>
</feature>
<name>A0ABQ2D557_9DEIO</name>
<comment type="caution">
    <text evidence="2">The sequence shown here is derived from an EMBL/GenBank/DDBJ whole genome shotgun (WGS) entry which is preliminary data.</text>
</comment>
<dbReference type="GO" id="GO:0016787">
    <property type="term" value="F:hydrolase activity"/>
    <property type="evidence" value="ECO:0007669"/>
    <property type="project" value="UniProtKB-KW"/>
</dbReference>
<organism evidence="2 3">
    <name type="scientific">Deinococcus roseus</name>
    <dbReference type="NCBI Taxonomy" id="392414"/>
    <lineage>
        <taxon>Bacteria</taxon>
        <taxon>Thermotogati</taxon>
        <taxon>Deinococcota</taxon>
        <taxon>Deinococci</taxon>
        <taxon>Deinococcales</taxon>
        <taxon>Deinococcaceae</taxon>
        <taxon>Deinococcus</taxon>
    </lineage>
</organism>
<dbReference type="EMBL" id="BMOD01000016">
    <property type="protein sequence ID" value="GGJ46337.1"/>
    <property type="molecule type" value="Genomic_DNA"/>
</dbReference>
<dbReference type="RefSeq" id="WP_189004907.1">
    <property type="nucleotide sequence ID" value="NZ_BMOD01000016.1"/>
</dbReference>
<dbReference type="Proteomes" id="UP000632222">
    <property type="component" value="Unassembled WGS sequence"/>
</dbReference>
<reference evidence="3" key="1">
    <citation type="journal article" date="2019" name="Int. J. Syst. Evol. Microbiol.">
        <title>The Global Catalogue of Microorganisms (GCM) 10K type strain sequencing project: providing services to taxonomists for standard genome sequencing and annotation.</title>
        <authorList>
            <consortium name="The Broad Institute Genomics Platform"/>
            <consortium name="The Broad Institute Genome Sequencing Center for Infectious Disease"/>
            <person name="Wu L."/>
            <person name="Ma J."/>
        </authorList>
    </citation>
    <scope>NUCLEOTIDE SEQUENCE [LARGE SCALE GENOMIC DNA]</scope>
    <source>
        <strain evidence="3">JCM 14370</strain>
    </source>
</reference>
<dbReference type="PRINTS" id="PR00111">
    <property type="entry name" value="ABHYDROLASE"/>
</dbReference>
<evidence type="ECO:0000259" key="1">
    <source>
        <dbReference type="Pfam" id="PF00561"/>
    </source>
</evidence>
<dbReference type="PANTHER" id="PTHR43798">
    <property type="entry name" value="MONOACYLGLYCEROL LIPASE"/>
    <property type="match status" value="1"/>
</dbReference>
<dbReference type="Gene3D" id="3.40.50.1820">
    <property type="entry name" value="alpha/beta hydrolase"/>
    <property type="match status" value="1"/>
</dbReference>
<gene>
    <name evidence="2" type="ORF">GCM10008938_35640</name>
</gene>
<dbReference type="InterPro" id="IPR050266">
    <property type="entry name" value="AB_hydrolase_sf"/>
</dbReference>
<dbReference type="SUPFAM" id="SSF53474">
    <property type="entry name" value="alpha/beta-Hydrolases"/>
    <property type="match status" value="1"/>
</dbReference>
<keyword evidence="3" id="KW-1185">Reference proteome</keyword>
<accession>A0ABQ2D557</accession>
<sequence>MNTQFLKTPEGTLAYDDTRGNGEVLLCIPGMGDLRGQYRHLVPELARAGYRVITLDIRGHGESSTGWTEYTAEAVTRDVFALLDHLNLQNVTLMGNSFAARSVLYAAKQAPERIKRLVMLGPVVLNQTLPGYMNLILKMAFAGPWNTAFWMMYWQSLFPAKKPADHAQYTAKLRQNIQQKGQMDALKAYMAPSRINAEALLPDIKTPALVIMGTKDPDFKNPALEAQTLAEKLRAELMLVQGSGHYPHTEFPEQVAPRILQFLKGQQ</sequence>
<keyword evidence="2" id="KW-0378">Hydrolase</keyword>
<proteinExistence type="predicted"/>
<dbReference type="InterPro" id="IPR029058">
    <property type="entry name" value="AB_hydrolase_fold"/>
</dbReference>
<dbReference type="Pfam" id="PF00561">
    <property type="entry name" value="Abhydrolase_1"/>
    <property type="match status" value="1"/>
</dbReference>
<protein>
    <submittedName>
        <fullName evidence="2">Hydrolase</fullName>
    </submittedName>
</protein>
<evidence type="ECO:0000313" key="3">
    <source>
        <dbReference type="Proteomes" id="UP000632222"/>
    </source>
</evidence>
<evidence type="ECO:0000313" key="2">
    <source>
        <dbReference type="EMBL" id="GGJ46337.1"/>
    </source>
</evidence>
<dbReference type="PRINTS" id="PR00412">
    <property type="entry name" value="EPOXHYDRLASE"/>
</dbReference>
<dbReference type="InterPro" id="IPR000073">
    <property type="entry name" value="AB_hydrolase_1"/>
</dbReference>
<dbReference type="InterPro" id="IPR000639">
    <property type="entry name" value="Epox_hydrolase-like"/>
</dbReference>